<accession>A0AAV7J0H0</accession>
<protein>
    <submittedName>
        <fullName evidence="1">Uncharacterized protein</fullName>
    </submittedName>
</protein>
<evidence type="ECO:0000313" key="2">
    <source>
        <dbReference type="Proteomes" id="UP000826195"/>
    </source>
</evidence>
<dbReference type="Proteomes" id="UP000826195">
    <property type="component" value="Unassembled WGS sequence"/>
</dbReference>
<comment type="caution">
    <text evidence="1">The sequence shown here is derived from an EMBL/GenBank/DDBJ whole genome shotgun (WGS) entry which is preliminary data.</text>
</comment>
<keyword evidence="2" id="KW-1185">Reference proteome</keyword>
<proteinExistence type="predicted"/>
<evidence type="ECO:0000313" key="1">
    <source>
        <dbReference type="EMBL" id="KAH0561853.1"/>
    </source>
</evidence>
<sequence length="213" mass="24394">MECINMNLEGSVICWMFGGRKTERLSLIPLKLTDFRTVSISQRAESRESKIQWVGVASGSYSIAISPPLTGADTGCGVNFPLFWTYEVSIEIYLLGSQLSKMLDWSRRKENNKYHEPEVGLRPIYIYKPLGECQLYHVDRLNSDGLTSRRHPSLPGLTEPAPVTLLPEAARYTYSGCRLAFADQFIRILWVFIGRFFEKINSLKDQFIFNQRV</sequence>
<name>A0AAV7J0H0_COTGL</name>
<organism evidence="1 2">
    <name type="scientific">Cotesia glomerata</name>
    <name type="common">Lepidopteran parasitic wasp</name>
    <name type="synonym">Apanteles glomeratus</name>
    <dbReference type="NCBI Taxonomy" id="32391"/>
    <lineage>
        <taxon>Eukaryota</taxon>
        <taxon>Metazoa</taxon>
        <taxon>Ecdysozoa</taxon>
        <taxon>Arthropoda</taxon>
        <taxon>Hexapoda</taxon>
        <taxon>Insecta</taxon>
        <taxon>Pterygota</taxon>
        <taxon>Neoptera</taxon>
        <taxon>Endopterygota</taxon>
        <taxon>Hymenoptera</taxon>
        <taxon>Apocrita</taxon>
        <taxon>Ichneumonoidea</taxon>
        <taxon>Braconidae</taxon>
        <taxon>Microgastrinae</taxon>
        <taxon>Cotesia</taxon>
    </lineage>
</organism>
<gene>
    <name evidence="1" type="ORF">KQX54_019816</name>
</gene>
<dbReference type="EMBL" id="JAHXZJ010000374">
    <property type="protein sequence ID" value="KAH0561853.1"/>
    <property type="molecule type" value="Genomic_DNA"/>
</dbReference>
<dbReference type="AlphaFoldDB" id="A0AAV7J0H0"/>
<reference evidence="1 2" key="1">
    <citation type="journal article" date="2021" name="J. Hered.">
        <title>A chromosome-level genome assembly of the parasitoid wasp, Cotesia glomerata (Hymenoptera: Braconidae).</title>
        <authorList>
            <person name="Pinto B.J."/>
            <person name="Weis J.J."/>
            <person name="Gamble T."/>
            <person name="Ode P.J."/>
            <person name="Paul R."/>
            <person name="Zaspel J.M."/>
        </authorList>
    </citation>
    <scope>NUCLEOTIDE SEQUENCE [LARGE SCALE GENOMIC DNA]</scope>
    <source>
        <strain evidence="1">CgM1</strain>
    </source>
</reference>